<name>A0AAW6P902_9PSED</name>
<comment type="caution">
    <text evidence="1">The sequence shown here is derived from an EMBL/GenBank/DDBJ whole genome shotgun (WGS) entry which is preliminary data.</text>
</comment>
<organism evidence="1 2">
    <name type="scientific">Pseudomonas citronellolis</name>
    <dbReference type="NCBI Taxonomy" id="53408"/>
    <lineage>
        <taxon>Bacteria</taxon>
        <taxon>Pseudomonadati</taxon>
        <taxon>Pseudomonadota</taxon>
        <taxon>Gammaproteobacteria</taxon>
        <taxon>Pseudomonadales</taxon>
        <taxon>Pseudomonadaceae</taxon>
        <taxon>Pseudomonas</taxon>
    </lineage>
</organism>
<proteinExistence type="predicted"/>
<dbReference type="RefSeq" id="WP_276214629.1">
    <property type="nucleotide sequence ID" value="NZ_JARJLR010000233.1"/>
</dbReference>
<dbReference type="AlphaFoldDB" id="A0AAW6P902"/>
<protein>
    <submittedName>
        <fullName evidence="1">Uncharacterized protein</fullName>
    </submittedName>
</protein>
<accession>A0AAW6P902</accession>
<evidence type="ECO:0000313" key="2">
    <source>
        <dbReference type="Proteomes" id="UP001220662"/>
    </source>
</evidence>
<sequence length="124" mass="12804">MIDFPWKPVGLVLAALLLVAAGAGLGVWLAAGHYRPQLDAAAEGLTACRSARGNLEVLVADQNSAIAGLANAAEQRQAKAMQEVQRAQPAAAMEFSAGQRLQQERTGGDPAAASVSIIDQELGL</sequence>
<dbReference type="Proteomes" id="UP001220662">
    <property type="component" value="Unassembled WGS sequence"/>
</dbReference>
<dbReference type="EMBL" id="JARJLR010000233">
    <property type="protein sequence ID" value="MDF3842654.1"/>
    <property type="molecule type" value="Genomic_DNA"/>
</dbReference>
<reference evidence="1" key="1">
    <citation type="submission" date="2023-03" db="EMBL/GenBank/DDBJ databases">
        <title>Draft assemblies of triclosan tolerant bacteria isolated from returned activated sludge.</title>
        <authorList>
            <person name="Van Hamelsveld S."/>
        </authorList>
    </citation>
    <scope>NUCLEOTIDE SEQUENCE</scope>
    <source>
        <strain evidence="1">GW210015_S63</strain>
    </source>
</reference>
<evidence type="ECO:0000313" key="1">
    <source>
        <dbReference type="EMBL" id="MDF3842654.1"/>
    </source>
</evidence>
<gene>
    <name evidence="1" type="ORF">P3W55_13135</name>
</gene>